<name>A0A6J6WBU6_9ZZZZ</name>
<accession>A0A6J6WBU6</accession>
<evidence type="ECO:0000313" key="2">
    <source>
        <dbReference type="EMBL" id="CAB4780583.1"/>
    </source>
</evidence>
<keyword evidence="1" id="KW-1133">Transmembrane helix</keyword>
<dbReference type="EMBL" id="CAFAAB010000041">
    <property type="protein sequence ID" value="CAB4780583.1"/>
    <property type="molecule type" value="Genomic_DNA"/>
</dbReference>
<dbReference type="AlphaFoldDB" id="A0A6J6WBU6"/>
<keyword evidence="1" id="KW-0812">Transmembrane</keyword>
<proteinExistence type="predicted"/>
<gene>
    <name evidence="2" type="ORF">UFOPK2958_00505</name>
</gene>
<evidence type="ECO:0000256" key="1">
    <source>
        <dbReference type="SAM" id="Phobius"/>
    </source>
</evidence>
<reference evidence="2" key="1">
    <citation type="submission" date="2020-05" db="EMBL/GenBank/DDBJ databases">
        <authorList>
            <person name="Chiriac C."/>
            <person name="Salcher M."/>
            <person name="Ghai R."/>
            <person name="Kavagutti S V."/>
        </authorList>
    </citation>
    <scope>NUCLEOTIDE SEQUENCE</scope>
</reference>
<keyword evidence="1" id="KW-0472">Membrane</keyword>
<sequence length="51" mass="5531">MKSFLLVVAGIIGVLVVFSLITAVTSIVWFLVKLIVAVAVVFFAVAYFVKK</sequence>
<organism evidence="2">
    <name type="scientific">freshwater metagenome</name>
    <dbReference type="NCBI Taxonomy" id="449393"/>
    <lineage>
        <taxon>unclassified sequences</taxon>
        <taxon>metagenomes</taxon>
        <taxon>ecological metagenomes</taxon>
    </lineage>
</organism>
<feature type="transmembrane region" description="Helical" evidence="1">
    <location>
        <begin position="29"/>
        <end position="49"/>
    </location>
</feature>
<protein>
    <submittedName>
        <fullName evidence="2">Unannotated protein</fullName>
    </submittedName>
</protein>